<comment type="subcellular location">
    <subcellularLocation>
        <location evidence="1">Cell inner membrane</location>
    </subcellularLocation>
</comment>
<accession>A0A1H2PP58</accession>
<dbReference type="PROSITE" id="PS51257">
    <property type="entry name" value="PROKAR_LIPOPROTEIN"/>
    <property type="match status" value="1"/>
</dbReference>
<comment type="similarity">
    <text evidence="2">Belongs to the GSP N family.</text>
</comment>
<sequence length="265" mass="28206">MKRRAAARPRATRLRQAWPWCVVALLSCGLTTLAILPAAWLTPQVARLTGARIALVGASGTVWRGAATLQLSAGPDARTATLLPGRLQWRTHVLPLLLGTLRIDLSHDEAMSEPVRLDARPAGATLSAGSMRLPVSLFEGLGAPFNTLALNGELRADWTPWRVTAGRSAGQATLTLRDTRSAVSRVAPLGDYRVRIEAAAGTFDLALSTLKGPLLLDGSGRGDGAGFRFDGTARAEADRLPALRGLIGLLGPLQRDGEARLTFRR</sequence>
<dbReference type="OrthoDB" id="8772682at2"/>
<dbReference type="RefSeq" id="WP_091907643.1">
    <property type="nucleotide sequence ID" value="NZ_FNLO01000005.1"/>
</dbReference>
<evidence type="ECO:0000313" key="11">
    <source>
        <dbReference type="EMBL" id="SDV48477.1"/>
    </source>
</evidence>
<dbReference type="AlphaFoldDB" id="A0A1H2PP58"/>
<keyword evidence="4" id="KW-0813">Transport</keyword>
<keyword evidence="5" id="KW-1003">Cell membrane</keyword>
<organism evidence="11 12">
    <name type="scientific">Chitinasiproducens palmae</name>
    <dbReference type="NCBI Taxonomy" id="1770053"/>
    <lineage>
        <taxon>Bacteria</taxon>
        <taxon>Pseudomonadati</taxon>
        <taxon>Pseudomonadota</taxon>
        <taxon>Betaproteobacteria</taxon>
        <taxon>Burkholderiales</taxon>
        <taxon>Burkholderiaceae</taxon>
        <taxon>Chitinasiproducens</taxon>
    </lineage>
</organism>
<evidence type="ECO:0000256" key="4">
    <source>
        <dbReference type="ARBA" id="ARBA00022448"/>
    </source>
</evidence>
<dbReference type="EMBL" id="FNLO01000005">
    <property type="protein sequence ID" value="SDV48477.1"/>
    <property type="molecule type" value="Genomic_DNA"/>
</dbReference>
<dbReference type="InterPro" id="IPR022792">
    <property type="entry name" value="T2SS_protein-GspN"/>
</dbReference>
<dbReference type="STRING" id="1770053.SAMN05216551_105124"/>
<keyword evidence="7" id="KW-0812">Transmembrane</keyword>
<evidence type="ECO:0000256" key="5">
    <source>
        <dbReference type="ARBA" id="ARBA00022475"/>
    </source>
</evidence>
<dbReference type="GO" id="GO:0015627">
    <property type="term" value="C:type II protein secretion system complex"/>
    <property type="evidence" value="ECO:0007669"/>
    <property type="project" value="InterPro"/>
</dbReference>
<evidence type="ECO:0000256" key="7">
    <source>
        <dbReference type="ARBA" id="ARBA00022692"/>
    </source>
</evidence>
<dbReference type="GO" id="GO:0015628">
    <property type="term" value="P:protein secretion by the type II secretion system"/>
    <property type="evidence" value="ECO:0007669"/>
    <property type="project" value="InterPro"/>
</dbReference>
<dbReference type="GO" id="GO:0005886">
    <property type="term" value="C:plasma membrane"/>
    <property type="evidence" value="ECO:0007669"/>
    <property type="project" value="UniProtKB-SubCell"/>
</dbReference>
<name>A0A1H2PP58_9BURK</name>
<evidence type="ECO:0000256" key="8">
    <source>
        <dbReference type="ARBA" id="ARBA00022927"/>
    </source>
</evidence>
<dbReference type="Proteomes" id="UP000243719">
    <property type="component" value="Unassembled WGS sequence"/>
</dbReference>
<evidence type="ECO:0000256" key="10">
    <source>
        <dbReference type="ARBA" id="ARBA00030772"/>
    </source>
</evidence>
<evidence type="ECO:0000256" key="1">
    <source>
        <dbReference type="ARBA" id="ARBA00004533"/>
    </source>
</evidence>
<keyword evidence="9" id="KW-0472">Membrane</keyword>
<evidence type="ECO:0000313" key="12">
    <source>
        <dbReference type="Proteomes" id="UP000243719"/>
    </source>
</evidence>
<evidence type="ECO:0000256" key="6">
    <source>
        <dbReference type="ARBA" id="ARBA00022519"/>
    </source>
</evidence>
<keyword evidence="6" id="KW-0997">Cell inner membrane</keyword>
<keyword evidence="12" id="KW-1185">Reference proteome</keyword>
<dbReference type="Pfam" id="PF01203">
    <property type="entry name" value="T2SSN"/>
    <property type="match status" value="1"/>
</dbReference>
<evidence type="ECO:0000256" key="2">
    <source>
        <dbReference type="ARBA" id="ARBA00007208"/>
    </source>
</evidence>
<keyword evidence="8" id="KW-0653">Protein transport</keyword>
<reference evidence="12" key="1">
    <citation type="submission" date="2016-09" db="EMBL/GenBank/DDBJ databases">
        <authorList>
            <person name="Varghese N."/>
            <person name="Submissions S."/>
        </authorList>
    </citation>
    <scope>NUCLEOTIDE SEQUENCE [LARGE SCALE GENOMIC DNA]</scope>
    <source>
        <strain evidence="12">JS23</strain>
    </source>
</reference>
<evidence type="ECO:0000256" key="9">
    <source>
        <dbReference type="ARBA" id="ARBA00023136"/>
    </source>
</evidence>
<proteinExistence type="inferred from homology"/>
<gene>
    <name evidence="11" type="ORF">SAMN05216551_105124</name>
</gene>
<protein>
    <recommendedName>
        <fullName evidence="3">Type II secretion system protein N</fullName>
    </recommendedName>
    <alternativeName>
        <fullName evidence="10">General secretion pathway protein N</fullName>
    </alternativeName>
</protein>
<evidence type="ECO:0000256" key="3">
    <source>
        <dbReference type="ARBA" id="ARBA00021563"/>
    </source>
</evidence>